<dbReference type="Proteomes" id="UP000001058">
    <property type="component" value="Unassembled WGS sequence"/>
</dbReference>
<reference evidence="1 2" key="1">
    <citation type="journal article" date="2010" name="Science">
        <title>Genomic analysis of organismal complexity in the multicellular green alga Volvox carteri.</title>
        <authorList>
            <person name="Prochnik S.E."/>
            <person name="Umen J."/>
            <person name="Nedelcu A.M."/>
            <person name="Hallmann A."/>
            <person name="Miller S.M."/>
            <person name="Nishii I."/>
            <person name="Ferris P."/>
            <person name="Kuo A."/>
            <person name="Mitros T."/>
            <person name="Fritz-Laylin L.K."/>
            <person name="Hellsten U."/>
            <person name="Chapman J."/>
            <person name="Simakov O."/>
            <person name="Rensing S.A."/>
            <person name="Terry A."/>
            <person name="Pangilinan J."/>
            <person name="Kapitonov V."/>
            <person name="Jurka J."/>
            <person name="Salamov A."/>
            <person name="Shapiro H."/>
            <person name="Schmutz J."/>
            <person name="Grimwood J."/>
            <person name="Lindquist E."/>
            <person name="Lucas S."/>
            <person name="Grigoriev I.V."/>
            <person name="Schmitt R."/>
            <person name="Kirk D."/>
            <person name="Rokhsar D.S."/>
        </authorList>
    </citation>
    <scope>NUCLEOTIDE SEQUENCE [LARGE SCALE GENOMIC DNA]</scope>
    <source>
        <strain evidence="2">f. Nagariensis / Eve</strain>
    </source>
</reference>
<organism evidence="2">
    <name type="scientific">Volvox carteri f. nagariensis</name>
    <dbReference type="NCBI Taxonomy" id="3068"/>
    <lineage>
        <taxon>Eukaryota</taxon>
        <taxon>Viridiplantae</taxon>
        <taxon>Chlorophyta</taxon>
        <taxon>core chlorophytes</taxon>
        <taxon>Chlorophyceae</taxon>
        <taxon>CS clade</taxon>
        <taxon>Chlamydomonadales</taxon>
        <taxon>Volvocaceae</taxon>
        <taxon>Volvox</taxon>
    </lineage>
</organism>
<proteinExistence type="predicted"/>
<gene>
    <name evidence="1" type="ORF">VOLCADRAFT_96875</name>
</gene>
<evidence type="ECO:0000313" key="1">
    <source>
        <dbReference type="EMBL" id="EFJ42896.1"/>
    </source>
</evidence>
<dbReference type="OrthoDB" id="504976at2759"/>
<name>D8UBI9_VOLCA</name>
<keyword evidence="2" id="KW-1185">Reference proteome</keyword>
<evidence type="ECO:0008006" key="3">
    <source>
        <dbReference type="Google" id="ProtNLM"/>
    </source>
</evidence>
<dbReference type="eggNOG" id="ENOG502QU44">
    <property type="taxonomic scope" value="Eukaryota"/>
</dbReference>
<dbReference type="KEGG" id="vcn:VOLCADRAFT_96875"/>
<dbReference type="GeneID" id="9615149"/>
<evidence type="ECO:0000313" key="2">
    <source>
        <dbReference type="Proteomes" id="UP000001058"/>
    </source>
</evidence>
<dbReference type="RefSeq" id="XP_002955936.1">
    <property type="nucleotide sequence ID" value="XM_002955890.1"/>
</dbReference>
<dbReference type="InParanoid" id="D8UBI9"/>
<accession>D8UBI9</accession>
<protein>
    <recommendedName>
        <fullName evidence="3">Prolyl 4-hydroxylase alpha subunit Fe(2+) 2OG dioxygenase domain-containing protein</fullName>
    </recommendedName>
</protein>
<dbReference type="AlphaFoldDB" id="D8UBI9"/>
<dbReference type="EMBL" id="GL378377">
    <property type="protein sequence ID" value="EFJ42896.1"/>
    <property type="molecule type" value="Genomic_DNA"/>
</dbReference>
<sequence length="401" mass="45540">MYRVCCTPMSYTGMQVSERHDHRTGTLGPTPTCWKPFGKVLTSATHIIINDGFLPDADAHALRRVFDQRFADPRVTHPERFLWDYWHVPDQYTLVRTQAQVYFPEELYNRLEDSLLSYGESQLGCRAISPIWMSYYVDGCVQVRVIGVVCGCIRCGGDLYVKSCRTEGMEANPFPFWLSQELHCDNPHGPFAFVLSLTRDWDEREFTGGETMILKPDVLNYWRTYDPRKGLEMQQLVTRVPAPFNRLTVFDPRFPHGVRQVHGTRDPRKSRLVLHGWFTEPAPFFQGPLDPADAEEVLNEGLGSLWDALEGISGLITGTLIVRVRISGRNGSVTSLDWLADTLVEVPNHDRAAAEALLEGRVLPRLRALVHNEVRDCLSMITFPAVPSGEDSVLTYPIIFE</sequence>
<dbReference type="Gene3D" id="2.60.120.620">
    <property type="entry name" value="q2cbj1_9rhob like domain"/>
    <property type="match status" value="1"/>
</dbReference>